<evidence type="ECO:0000256" key="1">
    <source>
        <dbReference type="SAM" id="MobiDB-lite"/>
    </source>
</evidence>
<dbReference type="InterPro" id="IPR008507">
    <property type="entry name" value="DUF789"/>
</dbReference>
<dbReference type="PANTHER" id="PTHR31343">
    <property type="entry name" value="T15D22.8"/>
    <property type="match status" value="1"/>
</dbReference>
<reference evidence="2 3" key="1">
    <citation type="submission" date="2024-03" db="EMBL/GenBank/DDBJ databases">
        <authorList>
            <person name="Gkanogiannis A."/>
            <person name="Becerra Lopez-Lavalle L."/>
        </authorList>
    </citation>
    <scope>NUCLEOTIDE SEQUENCE [LARGE SCALE GENOMIC DNA]</scope>
</reference>
<feature type="region of interest" description="Disordered" evidence="1">
    <location>
        <begin position="16"/>
        <end position="42"/>
    </location>
</feature>
<feature type="compositionally biased region" description="Basic residues" evidence="1">
    <location>
        <begin position="22"/>
        <end position="38"/>
    </location>
</feature>
<evidence type="ECO:0000313" key="3">
    <source>
        <dbReference type="Proteomes" id="UP001642487"/>
    </source>
</evidence>
<feature type="region of interest" description="Disordered" evidence="1">
    <location>
        <begin position="349"/>
        <end position="371"/>
    </location>
</feature>
<name>A0ABP0XX42_9ROSI</name>
<dbReference type="Pfam" id="PF05623">
    <property type="entry name" value="DUF789"/>
    <property type="match status" value="1"/>
</dbReference>
<sequence length="432" mass="49659">MAEQERKVKNIMGFVSGGQSRGLKRRREVSRHRRHVRKKDNPFLNKPDSPIRCFFHFSIYSIQLIRLRPPENSHSSKNLAGIPIGEDEKKEKSMAQTASFSFGNHKTSSNLERFLQCVTPCVPWRTLPRSCLNDLNSQWQQPDKDAIQYFTLGELWDYYDEWSAYGAGIPIQLNGSETATQFYVPYLSAIQIYTSKPVAPSRNRRYDSDMAECESDSWSDDSWSDNLSRSLSNNSSRTWDAVSEDSSIEQEGSWPLREKLGYLSLQYMEMSSPYWRVPFMDKITELSQTYPALTTLRSVDLSPASWMAVSWYPIYHIPSQKNDKDFATCFLTYHTLSSSFQDCSMDHEGQDGCSSSESDTGGQNDDKTSTSTSTCLYPFGLATYRMQGDLWLKPETSDYERIVDLYHAADSWLKQLGVHHHDFNFFSLHSTL</sequence>
<protein>
    <submittedName>
        <fullName evidence="2">Uncharacterized protein</fullName>
    </submittedName>
</protein>
<accession>A0ABP0XX42</accession>
<organism evidence="2 3">
    <name type="scientific">Citrullus colocynthis</name>
    <name type="common">colocynth</name>
    <dbReference type="NCBI Taxonomy" id="252529"/>
    <lineage>
        <taxon>Eukaryota</taxon>
        <taxon>Viridiplantae</taxon>
        <taxon>Streptophyta</taxon>
        <taxon>Embryophyta</taxon>
        <taxon>Tracheophyta</taxon>
        <taxon>Spermatophyta</taxon>
        <taxon>Magnoliopsida</taxon>
        <taxon>eudicotyledons</taxon>
        <taxon>Gunneridae</taxon>
        <taxon>Pentapetalae</taxon>
        <taxon>rosids</taxon>
        <taxon>fabids</taxon>
        <taxon>Cucurbitales</taxon>
        <taxon>Cucurbitaceae</taxon>
        <taxon>Benincaseae</taxon>
        <taxon>Citrullus</taxon>
    </lineage>
</organism>
<proteinExistence type="predicted"/>
<evidence type="ECO:0000313" key="2">
    <source>
        <dbReference type="EMBL" id="CAK9312070.1"/>
    </source>
</evidence>
<dbReference type="PANTHER" id="PTHR31343:SF29">
    <property type="entry name" value="DUF789 DOMAIN-CONTAINING PROTEIN"/>
    <property type="match status" value="1"/>
</dbReference>
<feature type="compositionally biased region" description="Polar residues" evidence="1">
    <location>
        <begin position="352"/>
        <end position="371"/>
    </location>
</feature>
<gene>
    <name evidence="2" type="ORF">CITCOLO1_LOCUS3746</name>
</gene>
<keyword evidence="3" id="KW-1185">Reference proteome</keyword>
<dbReference type="EMBL" id="OZ021744">
    <property type="protein sequence ID" value="CAK9312070.1"/>
    <property type="molecule type" value="Genomic_DNA"/>
</dbReference>
<dbReference type="Proteomes" id="UP001642487">
    <property type="component" value="Chromosome 10"/>
</dbReference>